<dbReference type="RefSeq" id="WP_237167827.1">
    <property type="nucleotide sequence ID" value="NZ_CP014167.1"/>
</dbReference>
<evidence type="ECO:0000313" key="2">
    <source>
        <dbReference type="EMBL" id="ANS73937.1"/>
    </source>
</evidence>
<evidence type="ECO:0000259" key="1">
    <source>
        <dbReference type="PROSITE" id="PS51186"/>
    </source>
</evidence>
<dbReference type="SUPFAM" id="SSF55729">
    <property type="entry name" value="Acyl-CoA N-acyltransferases (Nat)"/>
    <property type="match status" value="1"/>
</dbReference>
<reference evidence="2 3" key="1">
    <citation type="submission" date="2016-01" db="EMBL/GenBank/DDBJ databases">
        <title>Complete Genome Sequence of Paenibacillus yonginensis DCY84, a novel Plant Growth-Promoting Bacteria with Elicitation of Induced Systemic Resistance.</title>
        <authorList>
            <person name="Kim Y.J."/>
            <person name="Yang D.C."/>
            <person name="Sukweenadhi J."/>
        </authorList>
    </citation>
    <scope>NUCLEOTIDE SEQUENCE [LARGE SCALE GENOMIC DNA]</scope>
    <source>
        <strain evidence="2 3">DCY84</strain>
    </source>
</reference>
<gene>
    <name evidence="2" type="ORF">AWM70_04605</name>
</gene>
<dbReference type="EMBL" id="CP014167">
    <property type="protein sequence ID" value="ANS73937.1"/>
    <property type="molecule type" value="Genomic_DNA"/>
</dbReference>
<dbReference type="InterPro" id="IPR016181">
    <property type="entry name" value="Acyl_CoA_acyltransferase"/>
</dbReference>
<organism evidence="2 3">
    <name type="scientific">Paenibacillus yonginensis</name>
    <dbReference type="NCBI Taxonomy" id="1462996"/>
    <lineage>
        <taxon>Bacteria</taxon>
        <taxon>Bacillati</taxon>
        <taxon>Bacillota</taxon>
        <taxon>Bacilli</taxon>
        <taxon>Bacillales</taxon>
        <taxon>Paenibacillaceae</taxon>
        <taxon>Paenibacillus</taxon>
    </lineage>
</organism>
<dbReference type="AlphaFoldDB" id="A0A1B1MXR3"/>
<dbReference type="InterPro" id="IPR000182">
    <property type="entry name" value="GNAT_dom"/>
</dbReference>
<dbReference type="CDD" id="cd04301">
    <property type="entry name" value="NAT_SF"/>
    <property type="match status" value="1"/>
</dbReference>
<dbReference type="GO" id="GO:0016747">
    <property type="term" value="F:acyltransferase activity, transferring groups other than amino-acyl groups"/>
    <property type="evidence" value="ECO:0007669"/>
    <property type="project" value="InterPro"/>
</dbReference>
<proteinExistence type="predicted"/>
<feature type="domain" description="N-acetyltransferase" evidence="1">
    <location>
        <begin position="11"/>
        <end position="146"/>
    </location>
</feature>
<keyword evidence="3" id="KW-1185">Reference proteome</keyword>
<accession>A0A1B1MXR3</accession>
<dbReference type="KEGG" id="pyg:AWM70_04605"/>
<dbReference type="Gene3D" id="3.40.630.30">
    <property type="match status" value="1"/>
</dbReference>
<name>A0A1B1MXR3_9BACL</name>
<protein>
    <recommendedName>
        <fullName evidence="1">N-acetyltransferase domain-containing protein</fullName>
    </recommendedName>
</protein>
<sequence>MLIDAKRDFGLDHSEVTELLELAVHEDEEALAAAKALYQAEDNGYLLRLYQEEGETLGLIGFHMDPESGTLTIQHICVFPEYRNQGFGRGLILEALMEQSPDTIKAVVDEEAADFYRNIGFIVTSHGVTASGDEQFLCVYHAVEREDEF</sequence>
<evidence type="ECO:0000313" key="3">
    <source>
        <dbReference type="Proteomes" id="UP000092573"/>
    </source>
</evidence>
<dbReference type="STRING" id="1462996.AWM70_04605"/>
<dbReference type="PROSITE" id="PS51186">
    <property type="entry name" value="GNAT"/>
    <property type="match status" value="1"/>
</dbReference>
<dbReference type="Proteomes" id="UP000092573">
    <property type="component" value="Chromosome"/>
</dbReference>
<dbReference type="Pfam" id="PF13673">
    <property type="entry name" value="Acetyltransf_10"/>
    <property type="match status" value="1"/>
</dbReference>